<reference evidence="1" key="1">
    <citation type="submission" date="2020-04" db="EMBL/GenBank/DDBJ databases">
        <authorList>
            <person name="Chiriac C."/>
            <person name="Salcher M."/>
            <person name="Ghai R."/>
            <person name="Kavagutti S V."/>
        </authorList>
    </citation>
    <scope>NUCLEOTIDE SEQUENCE</scope>
</reference>
<organism evidence="1">
    <name type="scientific">uncultured Caudovirales phage</name>
    <dbReference type="NCBI Taxonomy" id="2100421"/>
    <lineage>
        <taxon>Viruses</taxon>
        <taxon>Duplodnaviria</taxon>
        <taxon>Heunggongvirae</taxon>
        <taxon>Uroviricota</taxon>
        <taxon>Caudoviricetes</taxon>
        <taxon>Peduoviridae</taxon>
        <taxon>Maltschvirus</taxon>
        <taxon>Maltschvirus maltsch</taxon>
    </lineage>
</organism>
<dbReference type="EMBL" id="LR796810">
    <property type="protein sequence ID" value="CAB4167687.1"/>
    <property type="molecule type" value="Genomic_DNA"/>
</dbReference>
<proteinExistence type="predicted"/>
<evidence type="ECO:0000313" key="1">
    <source>
        <dbReference type="EMBL" id="CAB4167687.1"/>
    </source>
</evidence>
<protein>
    <submittedName>
        <fullName evidence="1">Uncharacterized protein</fullName>
    </submittedName>
</protein>
<accession>A0A6J5P8Z5</accession>
<name>A0A6J5P8Z5_9CAUD</name>
<gene>
    <name evidence="1" type="ORF">UFOVP861_44</name>
</gene>
<sequence>MPVRLRVMRIALFATWPNGQKVSVANLQGRTIGHSHYCPILKRQVFRVTEANKKDVFSTIFGRSRSLNPSLPMFMLELDTVNARGERDLQVLDLDKELPTSTVQSIEKDKPVEAPKTEPIVENSHSLAVEEVTRDIIAILKDFPGVSAASLAKNLVADVAFILDCAKKSDKLVIKGKGASAKIFTA</sequence>